<accession>A0A371RGE5</accession>
<feature type="transmembrane region" description="Helical" evidence="8">
    <location>
        <begin position="91"/>
        <end position="112"/>
    </location>
</feature>
<feature type="transmembrane region" description="Helical" evidence="8">
    <location>
        <begin position="159"/>
        <end position="180"/>
    </location>
</feature>
<reference evidence="10 11" key="1">
    <citation type="submission" date="2018-08" db="EMBL/GenBank/DDBJ databases">
        <title>Parvularcula sp. SM1705, isolated from surface water of the South Sea China.</title>
        <authorList>
            <person name="Sun L."/>
        </authorList>
    </citation>
    <scope>NUCLEOTIDE SEQUENCE [LARGE SCALE GENOMIC DNA]</scope>
    <source>
        <strain evidence="10 11">SM1705</strain>
    </source>
</reference>
<keyword evidence="5 8" id="KW-1133">Transmembrane helix</keyword>
<dbReference type="AlphaFoldDB" id="A0A371RGE5"/>
<evidence type="ECO:0000256" key="5">
    <source>
        <dbReference type="ARBA" id="ARBA00022989"/>
    </source>
</evidence>
<evidence type="ECO:0000256" key="2">
    <source>
        <dbReference type="ARBA" id="ARBA00009045"/>
    </source>
</evidence>
<feature type="transmembrane region" description="Helical" evidence="8">
    <location>
        <begin position="200"/>
        <end position="225"/>
    </location>
</feature>
<dbReference type="InParanoid" id="A0A371RGE5"/>
<keyword evidence="10" id="KW-0645">Protease</keyword>
<feature type="region of interest" description="Disordered" evidence="7">
    <location>
        <begin position="1"/>
        <end position="23"/>
    </location>
</feature>
<organism evidence="10 11">
    <name type="scientific">Parvularcula marina</name>
    <dbReference type="NCBI Taxonomy" id="2292771"/>
    <lineage>
        <taxon>Bacteria</taxon>
        <taxon>Pseudomonadati</taxon>
        <taxon>Pseudomonadota</taxon>
        <taxon>Alphaproteobacteria</taxon>
        <taxon>Parvularculales</taxon>
        <taxon>Parvularculaceae</taxon>
        <taxon>Parvularcula</taxon>
    </lineage>
</organism>
<dbReference type="OrthoDB" id="9797190at2"/>
<feature type="transmembrane region" description="Helical" evidence="8">
    <location>
        <begin position="133"/>
        <end position="153"/>
    </location>
</feature>
<comment type="subcellular location">
    <subcellularLocation>
        <location evidence="1">Membrane</location>
        <topology evidence="1">Multi-pass membrane protein</topology>
    </subcellularLocation>
</comment>
<dbReference type="SUPFAM" id="SSF144091">
    <property type="entry name" value="Rhomboid-like"/>
    <property type="match status" value="1"/>
</dbReference>
<keyword evidence="6 8" id="KW-0472">Membrane</keyword>
<keyword evidence="3 8" id="KW-0812">Transmembrane</keyword>
<dbReference type="GO" id="GO:0004252">
    <property type="term" value="F:serine-type endopeptidase activity"/>
    <property type="evidence" value="ECO:0007669"/>
    <property type="project" value="InterPro"/>
</dbReference>
<evidence type="ECO:0000256" key="6">
    <source>
        <dbReference type="ARBA" id="ARBA00023136"/>
    </source>
</evidence>
<feature type="transmembrane region" description="Helical" evidence="8">
    <location>
        <begin position="27"/>
        <end position="46"/>
    </location>
</feature>
<evidence type="ECO:0000313" key="10">
    <source>
        <dbReference type="EMBL" id="RFB04511.1"/>
    </source>
</evidence>
<feature type="domain" description="Peptidase S54 rhomboid" evidence="9">
    <location>
        <begin position="87"/>
        <end position="240"/>
    </location>
</feature>
<dbReference type="GO" id="GO:0016020">
    <property type="term" value="C:membrane"/>
    <property type="evidence" value="ECO:0007669"/>
    <property type="project" value="UniProtKB-SubCell"/>
</dbReference>
<dbReference type="Proteomes" id="UP000264589">
    <property type="component" value="Unassembled WGS sequence"/>
</dbReference>
<sequence length="257" mass="27867">MNDQIRWHGQSTGRESQLGRPPAREPIISAPGVITALVLINSLIFLAQNFLPAGWIMPVLDQLAFFPALFTAGMKSGADPFGLALPIFGHIFLHADIIHIVFNMMWLIVFGTGVARRMGTDWGPPSERAFRTGLFLTFYLICGLGGVLAYYLVQPDSPYPVIGASGAISGMMGAAMRFVVPTRELQRDPTRLAPIFSRPIIVVTLAFVLMNLATAIGLGAGGYNIAWEAHLGGYFTGLLLFPLFDVAIRKARSGYLG</sequence>
<dbReference type="PANTHER" id="PTHR43731">
    <property type="entry name" value="RHOMBOID PROTEASE"/>
    <property type="match status" value="1"/>
</dbReference>
<dbReference type="InterPro" id="IPR022764">
    <property type="entry name" value="Peptidase_S54_rhomboid_dom"/>
</dbReference>
<dbReference type="InterPro" id="IPR050925">
    <property type="entry name" value="Rhomboid_protease_S54"/>
</dbReference>
<keyword evidence="11" id="KW-1185">Reference proteome</keyword>
<proteinExistence type="inferred from homology"/>
<evidence type="ECO:0000256" key="8">
    <source>
        <dbReference type="SAM" id="Phobius"/>
    </source>
</evidence>
<evidence type="ECO:0000313" key="11">
    <source>
        <dbReference type="Proteomes" id="UP000264589"/>
    </source>
</evidence>
<evidence type="ECO:0000259" key="9">
    <source>
        <dbReference type="Pfam" id="PF01694"/>
    </source>
</evidence>
<evidence type="ECO:0000256" key="7">
    <source>
        <dbReference type="SAM" id="MobiDB-lite"/>
    </source>
</evidence>
<feature type="transmembrane region" description="Helical" evidence="8">
    <location>
        <begin position="231"/>
        <end position="248"/>
    </location>
</feature>
<dbReference type="EMBL" id="QUQO01000001">
    <property type="protein sequence ID" value="RFB04511.1"/>
    <property type="molecule type" value="Genomic_DNA"/>
</dbReference>
<dbReference type="Gene3D" id="1.20.1540.10">
    <property type="entry name" value="Rhomboid-like"/>
    <property type="match status" value="1"/>
</dbReference>
<comment type="similarity">
    <text evidence="2">Belongs to the peptidase S54 family.</text>
</comment>
<evidence type="ECO:0000256" key="1">
    <source>
        <dbReference type="ARBA" id="ARBA00004141"/>
    </source>
</evidence>
<name>A0A371RGE5_9PROT</name>
<evidence type="ECO:0000256" key="3">
    <source>
        <dbReference type="ARBA" id="ARBA00022692"/>
    </source>
</evidence>
<feature type="compositionally biased region" description="Polar residues" evidence="7">
    <location>
        <begin position="1"/>
        <end position="15"/>
    </location>
</feature>
<dbReference type="FunCoup" id="A0A371RGE5">
    <property type="interactions" value="41"/>
</dbReference>
<dbReference type="Pfam" id="PF01694">
    <property type="entry name" value="Rhomboid"/>
    <property type="match status" value="1"/>
</dbReference>
<keyword evidence="4" id="KW-0378">Hydrolase</keyword>
<comment type="caution">
    <text evidence="10">The sequence shown here is derived from an EMBL/GenBank/DDBJ whole genome shotgun (WGS) entry which is preliminary data.</text>
</comment>
<feature type="transmembrane region" description="Helical" evidence="8">
    <location>
        <begin position="53"/>
        <end position="71"/>
    </location>
</feature>
<gene>
    <name evidence="10" type="ORF">DX908_03965</name>
</gene>
<dbReference type="GO" id="GO:0006508">
    <property type="term" value="P:proteolysis"/>
    <property type="evidence" value="ECO:0007669"/>
    <property type="project" value="UniProtKB-KW"/>
</dbReference>
<dbReference type="RefSeq" id="WP_116391143.1">
    <property type="nucleotide sequence ID" value="NZ_QUQO01000001.1"/>
</dbReference>
<evidence type="ECO:0000256" key="4">
    <source>
        <dbReference type="ARBA" id="ARBA00022801"/>
    </source>
</evidence>
<dbReference type="InterPro" id="IPR035952">
    <property type="entry name" value="Rhomboid-like_sf"/>
</dbReference>
<protein>
    <submittedName>
        <fullName evidence="10">Rhomboid family intramembrane serine protease</fullName>
    </submittedName>
</protein>
<dbReference type="PANTHER" id="PTHR43731:SF14">
    <property type="entry name" value="PRESENILIN-ASSOCIATED RHOMBOID-LIKE PROTEIN, MITOCHONDRIAL"/>
    <property type="match status" value="1"/>
</dbReference>